<dbReference type="EMBL" id="CM001262">
    <property type="protein sequence ID" value="EHH19813.1"/>
    <property type="molecule type" value="Genomic_DNA"/>
</dbReference>
<dbReference type="HOGENOM" id="CLU_181906_2_0_1"/>
<organism evidence="11">
    <name type="scientific">Macaca mulatta</name>
    <name type="common">Rhesus macaque</name>
    <dbReference type="NCBI Taxonomy" id="9544"/>
    <lineage>
        <taxon>Eukaryota</taxon>
        <taxon>Metazoa</taxon>
        <taxon>Chordata</taxon>
        <taxon>Craniata</taxon>
        <taxon>Vertebrata</taxon>
        <taxon>Euteleostomi</taxon>
        <taxon>Mammalia</taxon>
        <taxon>Eutheria</taxon>
        <taxon>Euarchontoglires</taxon>
        <taxon>Primates</taxon>
        <taxon>Haplorrhini</taxon>
        <taxon>Catarrhini</taxon>
        <taxon>Cercopithecidae</taxon>
        <taxon>Cercopithecinae</taxon>
        <taxon>Macaca</taxon>
    </lineage>
</organism>
<keyword evidence="7 9" id="KW-0044">Antibiotic</keyword>
<accession>G7N559</accession>
<dbReference type="GO" id="GO:0042742">
    <property type="term" value="P:defense response to bacterium"/>
    <property type="evidence" value="ECO:0007669"/>
    <property type="project" value="UniProtKB-UniRule"/>
</dbReference>
<comment type="similarity">
    <text evidence="2 9">Belongs to the beta-defensin family.</text>
</comment>
<dbReference type="Proteomes" id="UP000013456">
    <property type="component" value="Chromosome 10"/>
</dbReference>
<dbReference type="OrthoDB" id="9532236at2759"/>
<evidence type="ECO:0000256" key="6">
    <source>
        <dbReference type="ARBA" id="ARBA00022940"/>
    </source>
</evidence>
<dbReference type="KEGG" id="mcc:619506"/>
<feature type="signal peptide" evidence="9">
    <location>
        <begin position="1"/>
        <end position="19"/>
    </location>
</feature>
<evidence type="ECO:0000256" key="9">
    <source>
        <dbReference type="RuleBase" id="RU231113"/>
    </source>
</evidence>
<reference evidence="11" key="1">
    <citation type="journal article" date="2011" name="Nat. Biotechnol.">
        <title>Genome sequencing and comparison of two nonhuman primate animal models, the cynomolgus and Chinese rhesus macaques.</title>
        <authorList>
            <person name="Yan G."/>
            <person name="Zhang G."/>
            <person name="Fang X."/>
            <person name="Zhang Y."/>
            <person name="Li C."/>
            <person name="Ling F."/>
            <person name="Cooper D.N."/>
            <person name="Li Q."/>
            <person name="Li Y."/>
            <person name="van Gool A.J."/>
            <person name="Du H."/>
            <person name="Chen J."/>
            <person name="Chen R."/>
            <person name="Zhang P."/>
            <person name="Huang Z."/>
            <person name="Thompson J.R."/>
            <person name="Meng Y."/>
            <person name="Bai Y."/>
            <person name="Wang J."/>
            <person name="Zhuo M."/>
            <person name="Wang T."/>
            <person name="Huang Y."/>
            <person name="Wei L."/>
            <person name="Li J."/>
            <person name="Wang Z."/>
            <person name="Hu H."/>
            <person name="Yang P."/>
            <person name="Le L."/>
            <person name="Stenson P.D."/>
            <person name="Li B."/>
            <person name="Liu X."/>
            <person name="Ball E.V."/>
            <person name="An N."/>
            <person name="Huang Q."/>
            <person name="Zhang Y."/>
            <person name="Fan W."/>
            <person name="Zhang X."/>
            <person name="Li Y."/>
            <person name="Wang W."/>
            <person name="Katze M.G."/>
            <person name="Su B."/>
            <person name="Nielsen R."/>
            <person name="Yang H."/>
            <person name="Wang J."/>
            <person name="Wang X."/>
            <person name="Wang J."/>
        </authorList>
    </citation>
    <scope>NUCLEOTIDE SEQUENCE [LARGE SCALE GENOMIC DNA]</scope>
    <source>
        <strain evidence="11">CR-5</strain>
    </source>
</reference>
<evidence type="ECO:0000256" key="2">
    <source>
        <dbReference type="ARBA" id="ARBA00007371"/>
    </source>
</evidence>
<keyword evidence="6 9" id="KW-0211">Defensin</keyword>
<evidence type="ECO:0000256" key="5">
    <source>
        <dbReference type="ARBA" id="ARBA00022729"/>
    </source>
</evidence>
<evidence type="ECO:0000256" key="3">
    <source>
        <dbReference type="ARBA" id="ARBA00022525"/>
    </source>
</evidence>
<feature type="domain" description="Beta-defensin" evidence="10">
    <location>
        <begin position="25"/>
        <end position="54"/>
    </location>
</feature>
<dbReference type="SMR" id="G7N559"/>
<evidence type="ECO:0000256" key="4">
    <source>
        <dbReference type="ARBA" id="ARBA00022529"/>
    </source>
</evidence>
<sequence length="69" mass="7953">MKPFLVTLAVLLLFFQVTAVGSIEKCWNFRGSCRDECLKNEKVYVFCMSGKLCCLKPKDQPHLPQRTKN</sequence>
<proteinExistence type="inferred from homology"/>
<comment type="subcellular location">
    <subcellularLocation>
        <location evidence="1 9">Secreted</location>
    </subcellularLocation>
</comment>
<keyword evidence="8" id="KW-1015">Disulfide bond</keyword>
<dbReference type="GO" id="GO:0045087">
    <property type="term" value="P:innate immune response"/>
    <property type="evidence" value="ECO:0007669"/>
    <property type="project" value="InterPro"/>
</dbReference>
<dbReference type="PANTHER" id="PTHR15001">
    <property type="entry name" value="BETA-DEFENSIN 123-RELATED"/>
    <property type="match status" value="1"/>
</dbReference>
<keyword evidence="4 9" id="KW-0929">Antimicrobial</keyword>
<dbReference type="PANTHER" id="PTHR15001:SF5">
    <property type="entry name" value="BETA-DEFENSIN"/>
    <property type="match status" value="1"/>
</dbReference>
<evidence type="ECO:0000259" key="10">
    <source>
        <dbReference type="Pfam" id="PF13841"/>
    </source>
</evidence>
<keyword evidence="3 9" id="KW-0964">Secreted</keyword>
<evidence type="ECO:0000256" key="7">
    <source>
        <dbReference type="ARBA" id="ARBA00023022"/>
    </source>
</evidence>
<dbReference type="Gene3D" id="3.10.360.10">
    <property type="entry name" value="Antimicrobial Peptide, Beta-defensin 2, Chain A"/>
    <property type="match status" value="1"/>
</dbReference>
<protein>
    <recommendedName>
        <fullName evidence="9">Beta-defensin</fullName>
    </recommendedName>
</protein>
<dbReference type="AlphaFoldDB" id="G7N559"/>
<evidence type="ECO:0000313" key="11">
    <source>
        <dbReference type="EMBL" id="EHH19813.1"/>
    </source>
</evidence>
<comment type="function">
    <text evidence="9">Has antibacterial activity.</text>
</comment>
<evidence type="ECO:0000256" key="1">
    <source>
        <dbReference type="ARBA" id="ARBA00004613"/>
    </source>
</evidence>
<dbReference type="InterPro" id="IPR050544">
    <property type="entry name" value="Beta-defensin"/>
</dbReference>
<keyword evidence="5 9" id="KW-0732">Signal</keyword>
<feature type="chain" id="PRO_5008450664" description="Beta-defensin" evidence="9">
    <location>
        <begin position="20"/>
        <end position="69"/>
    </location>
</feature>
<dbReference type="Pfam" id="PF13841">
    <property type="entry name" value="Defensin_beta_2"/>
    <property type="match status" value="1"/>
</dbReference>
<name>G7N559_MACMU</name>
<dbReference type="GO" id="GO:0005576">
    <property type="term" value="C:extracellular region"/>
    <property type="evidence" value="ECO:0007669"/>
    <property type="project" value="UniProtKB-SubCell"/>
</dbReference>
<dbReference type="InterPro" id="IPR025933">
    <property type="entry name" value="Beta_defensin_dom"/>
</dbReference>
<gene>
    <name evidence="11" type="ORF">EGK_02542</name>
</gene>
<evidence type="ECO:0000256" key="8">
    <source>
        <dbReference type="ARBA" id="ARBA00023157"/>
    </source>
</evidence>